<feature type="signal peptide" evidence="2">
    <location>
        <begin position="1"/>
        <end position="18"/>
    </location>
</feature>
<evidence type="ECO:0000313" key="4">
    <source>
        <dbReference type="Proteomes" id="UP001285636"/>
    </source>
</evidence>
<feature type="chain" id="PRO_5042491226" evidence="2">
    <location>
        <begin position="19"/>
        <end position="111"/>
    </location>
</feature>
<dbReference type="Proteomes" id="UP001285636">
    <property type="component" value="Unassembled WGS sequence"/>
</dbReference>
<evidence type="ECO:0000313" key="3">
    <source>
        <dbReference type="EMBL" id="MDV2887571.1"/>
    </source>
</evidence>
<sequence length="111" mass="12131">MRKQAAGMALLTAAALFMVELPVPEPNNSSDNLQDDDQPNVVSMPKGQIPVTLVETIDGDTIKVKFIGKIETVRYLLVDTPESKKSGVCVQPYAKEAFLRNNELVRNGSLT</sequence>
<dbReference type="SUPFAM" id="SSF50199">
    <property type="entry name" value="Staphylococcal nuclease"/>
    <property type="match status" value="1"/>
</dbReference>
<dbReference type="EMBL" id="JAWJAY010000191">
    <property type="protein sequence ID" value="MDV2887571.1"/>
    <property type="molecule type" value="Genomic_DNA"/>
</dbReference>
<comment type="caution">
    <text evidence="3">The sequence shown here is derived from an EMBL/GenBank/DDBJ whole genome shotgun (WGS) entry which is preliminary data.</text>
</comment>
<name>A0AAJ2NS27_ALKPS</name>
<evidence type="ECO:0000256" key="2">
    <source>
        <dbReference type="SAM" id="SignalP"/>
    </source>
</evidence>
<keyword evidence="2" id="KW-0732">Signal</keyword>
<proteinExistence type="predicted"/>
<dbReference type="RefSeq" id="WP_369293401.1">
    <property type="nucleotide sequence ID" value="NZ_JAWJAY010000191.1"/>
</dbReference>
<dbReference type="InterPro" id="IPR035437">
    <property type="entry name" value="SNase_OB-fold_sf"/>
</dbReference>
<feature type="non-terminal residue" evidence="3">
    <location>
        <position position="111"/>
    </location>
</feature>
<feature type="region of interest" description="Disordered" evidence="1">
    <location>
        <begin position="25"/>
        <end position="45"/>
    </location>
</feature>
<gene>
    <name evidence="3" type="ORF">RYX45_20570</name>
</gene>
<dbReference type="AlphaFoldDB" id="A0AAJ2NS27"/>
<organism evidence="3 4">
    <name type="scientific">Alkalihalophilus pseudofirmus</name>
    <name type="common">Bacillus pseudofirmus</name>
    <dbReference type="NCBI Taxonomy" id="79885"/>
    <lineage>
        <taxon>Bacteria</taxon>
        <taxon>Bacillati</taxon>
        <taxon>Bacillota</taxon>
        <taxon>Bacilli</taxon>
        <taxon>Bacillales</taxon>
        <taxon>Bacillaceae</taxon>
        <taxon>Alkalihalophilus</taxon>
    </lineage>
</organism>
<evidence type="ECO:0000256" key="1">
    <source>
        <dbReference type="SAM" id="MobiDB-lite"/>
    </source>
</evidence>
<accession>A0AAJ2NS27</accession>
<reference evidence="3" key="1">
    <citation type="submission" date="2023-10" db="EMBL/GenBank/DDBJ databases">
        <title>Screening of Alkalihalophilus pseudofirmusBZ-TG-HK211 and Its Alleviation of Salt Stress on Rapeseed Growth.</title>
        <authorList>
            <person name="Zhao B."/>
            <person name="Guo T."/>
        </authorList>
    </citation>
    <scope>NUCLEOTIDE SEQUENCE</scope>
    <source>
        <strain evidence="3">BZ-TG-HK211</strain>
    </source>
</reference>
<protein>
    <submittedName>
        <fullName evidence="3">Thermonuclease</fullName>
    </submittedName>
</protein>
<dbReference type="Gene3D" id="2.40.50.90">
    <property type="match status" value="1"/>
</dbReference>